<evidence type="ECO:0000256" key="2">
    <source>
        <dbReference type="HAMAP-Rule" id="MF_00048"/>
    </source>
</evidence>
<dbReference type="InterPro" id="IPR003509">
    <property type="entry name" value="UPF0102_YraN-like"/>
</dbReference>
<proteinExistence type="inferred from homology"/>
<sequence>MTPKASPGLAGQQAEAWAERHLCEHGLTVIARNWRCREGELDLVMLDSDTVVFAEVRYRAHHQWGGALGSIDRRKQARVITAAQRFLLQAPAWAEHPCRFDIIALEGYDVNAPGLTWLKDAFAS</sequence>
<dbReference type="PANTHER" id="PTHR34039">
    <property type="entry name" value="UPF0102 PROTEIN YRAN"/>
    <property type="match status" value="1"/>
</dbReference>
<dbReference type="Proteomes" id="UP000746535">
    <property type="component" value="Unassembled WGS sequence"/>
</dbReference>
<evidence type="ECO:0000313" key="4">
    <source>
        <dbReference type="Proteomes" id="UP000746535"/>
    </source>
</evidence>
<dbReference type="EMBL" id="JAAVJI010000005">
    <property type="protein sequence ID" value="NJP01349.1"/>
    <property type="molecule type" value="Genomic_DNA"/>
</dbReference>
<dbReference type="SUPFAM" id="SSF52980">
    <property type="entry name" value="Restriction endonuclease-like"/>
    <property type="match status" value="1"/>
</dbReference>
<dbReference type="PANTHER" id="PTHR34039:SF1">
    <property type="entry name" value="UPF0102 PROTEIN YRAN"/>
    <property type="match status" value="1"/>
</dbReference>
<dbReference type="Gene3D" id="3.40.1350.10">
    <property type="match status" value="1"/>
</dbReference>
<name>A0ABX0YDB0_9PSED</name>
<reference evidence="3 4" key="1">
    <citation type="submission" date="2020-03" db="EMBL/GenBank/DDBJ databases">
        <authorList>
            <person name="Wang L."/>
            <person name="He N."/>
            <person name="Li Y."/>
            <person name="Fang Y."/>
            <person name="Zhang F."/>
        </authorList>
    </citation>
    <scope>NUCLEOTIDE SEQUENCE [LARGE SCALE GENOMIC DNA]</scope>
    <source>
        <strain evidence="4">hsmgli-8</strain>
    </source>
</reference>
<dbReference type="HAMAP" id="MF_00048">
    <property type="entry name" value="UPF0102"/>
    <property type="match status" value="1"/>
</dbReference>
<protein>
    <recommendedName>
        <fullName evidence="2">UPF0102 protein HBH25_10805</fullName>
    </recommendedName>
</protein>
<comment type="caution">
    <text evidence="3">The sequence shown here is derived from an EMBL/GenBank/DDBJ whole genome shotgun (WGS) entry which is preliminary data.</text>
</comment>
<dbReference type="Pfam" id="PF02021">
    <property type="entry name" value="UPF0102"/>
    <property type="match status" value="1"/>
</dbReference>
<dbReference type="RefSeq" id="WP_168083924.1">
    <property type="nucleotide sequence ID" value="NZ_JAAVJI010000005.1"/>
</dbReference>
<evidence type="ECO:0000313" key="3">
    <source>
        <dbReference type="EMBL" id="NJP01349.1"/>
    </source>
</evidence>
<keyword evidence="4" id="KW-1185">Reference proteome</keyword>
<accession>A0ABX0YDB0</accession>
<gene>
    <name evidence="3" type="ORF">HBH25_10805</name>
</gene>
<dbReference type="NCBIfam" id="NF009150">
    <property type="entry name" value="PRK12497.1-3"/>
    <property type="match status" value="1"/>
</dbReference>
<dbReference type="InterPro" id="IPR011335">
    <property type="entry name" value="Restrct_endonuc-II-like"/>
</dbReference>
<comment type="similarity">
    <text evidence="1 2">Belongs to the UPF0102 family.</text>
</comment>
<organism evidence="3 4">
    <name type="scientific">Pseudomonas quercus</name>
    <dbReference type="NCBI Taxonomy" id="2722792"/>
    <lineage>
        <taxon>Bacteria</taxon>
        <taxon>Pseudomonadati</taxon>
        <taxon>Pseudomonadota</taxon>
        <taxon>Gammaproteobacteria</taxon>
        <taxon>Pseudomonadales</taxon>
        <taxon>Pseudomonadaceae</taxon>
        <taxon>Pseudomonas</taxon>
    </lineage>
</organism>
<dbReference type="NCBIfam" id="TIGR00252">
    <property type="entry name" value="YraN family protein"/>
    <property type="match status" value="1"/>
</dbReference>
<dbReference type="InterPro" id="IPR011856">
    <property type="entry name" value="tRNA_endonuc-like_dom_sf"/>
</dbReference>
<evidence type="ECO:0000256" key="1">
    <source>
        <dbReference type="ARBA" id="ARBA00006738"/>
    </source>
</evidence>